<evidence type="ECO:0000256" key="5">
    <source>
        <dbReference type="PIRSR" id="PIRSR000137-2"/>
    </source>
</evidence>
<protein>
    <submittedName>
        <fullName evidence="8">Alcohol dehydrogenase [acceptor]-like</fullName>
    </submittedName>
</protein>
<dbReference type="Pfam" id="PF05199">
    <property type="entry name" value="GMC_oxred_C"/>
    <property type="match status" value="1"/>
</dbReference>
<keyword evidence="6" id="KW-1133">Transmembrane helix</keyword>
<keyword evidence="3" id="KW-0285">Flavoprotein</keyword>
<dbReference type="InterPro" id="IPR036188">
    <property type="entry name" value="FAD/NAD-bd_sf"/>
</dbReference>
<evidence type="ECO:0000256" key="6">
    <source>
        <dbReference type="SAM" id="Phobius"/>
    </source>
</evidence>
<proteinExistence type="inferred from homology"/>
<organism evidence="8">
    <name type="scientific">Papilio xuthus</name>
    <name type="common">Asian swallowtail butterfly</name>
    <dbReference type="NCBI Taxonomy" id="66420"/>
    <lineage>
        <taxon>Eukaryota</taxon>
        <taxon>Metazoa</taxon>
        <taxon>Ecdysozoa</taxon>
        <taxon>Arthropoda</taxon>
        <taxon>Hexapoda</taxon>
        <taxon>Insecta</taxon>
        <taxon>Pterygota</taxon>
        <taxon>Neoptera</taxon>
        <taxon>Endopterygota</taxon>
        <taxon>Lepidoptera</taxon>
        <taxon>Glossata</taxon>
        <taxon>Ditrysia</taxon>
        <taxon>Papilionoidea</taxon>
        <taxon>Papilionidae</taxon>
        <taxon>Papilioninae</taxon>
        <taxon>Papilio</taxon>
    </lineage>
</organism>
<dbReference type="GO" id="GO:0050660">
    <property type="term" value="F:flavin adenine dinucleotide binding"/>
    <property type="evidence" value="ECO:0007669"/>
    <property type="project" value="InterPro"/>
</dbReference>
<dbReference type="GO" id="GO:0016614">
    <property type="term" value="F:oxidoreductase activity, acting on CH-OH group of donors"/>
    <property type="evidence" value="ECO:0007669"/>
    <property type="project" value="InterPro"/>
</dbReference>
<reference evidence="8" key="1">
    <citation type="submission" date="2025-08" db="UniProtKB">
        <authorList>
            <consortium name="RefSeq"/>
        </authorList>
    </citation>
    <scope>IDENTIFICATION</scope>
</reference>
<dbReference type="RefSeq" id="XP_013169010.1">
    <property type="nucleotide sequence ID" value="XM_013313556.1"/>
</dbReference>
<sequence>MWFPYYLQFLIYSFGVNVFLYFISIIYYHDALLSSFYTNLQEEYDYIIVGAGTAGSLIAHRIATETNFTFVVLEAGGRSYPLLEIPFIGPLLHGSIYDWQYESTPQEHACLAMVEKKCKLTQGKIVGGSSKLNNMIHVRGNIPHYVKWFHGKYNEEYFKQHFEYIEKNIFHLNKVQYQSELADAVIDAANELGYKEFDQNFRTNFQKSKVTQKDGKRWTISDNINRHVVTNALVEKVLIVDDVAYGVSVRISDKIHKLIARKGVILSAGTLNTPKILQLSGIGPAELLKSLKIPLIQDLPVGHNLQDHIGTGIELILFNKTLSINAANMLNPLNLYYYLQGKGPWTTPGCEVIGFYSTKNTTSPDVQFMILPVGIASDRGSHLRKSLSIKDEIWHNYFTKSFDKHTSSFFTTILHPKSKGTVYIKSKNPIIPPLVDTRYLSEKEDIDALIAGIKLAVKLIKTDSLRNIGAQLNTNPFPGCSQYKLFSDRYLQCYIRHLTLTSYHLVGTCSMGLPESKDAVVDTSFKVLNVNILYVVDGSVLPTLPSGNINAAIAMMANIFFETNVKHLPRNKDSNNQCYKYSELYEYLFKVSSERLYKLAENLAKMYNIVWKNEHIGY</sequence>
<evidence type="ECO:0000256" key="2">
    <source>
        <dbReference type="ARBA" id="ARBA00010790"/>
    </source>
</evidence>
<keyword evidence="4 5" id="KW-0274">FAD</keyword>
<feature type="binding site" evidence="5">
    <location>
        <position position="234"/>
    </location>
    <ligand>
        <name>FAD</name>
        <dbReference type="ChEBI" id="CHEBI:57692"/>
    </ligand>
</feature>
<name>A0AAJ6ZBC1_PAPXU</name>
<evidence type="ECO:0000259" key="7">
    <source>
        <dbReference type="PROSITE" id="PS00624"/>
    </source>
</evidence>
<feature type="transmembrane region" description="Helical" evidence="6">
    <location>
        <begin position="6"/>
        <end position="28"/>
    </location>
</feature>
<dbReference type="InterPro" id="IPR007867">
    <property type="entry name" value="GMC_OxRtase_C"/>
</dbReference>
<dbReference type="PROSITE" id="PS00624">
    <property type="entry name" value="GMC_OXRED_2"/>
    <property type="match status" value="1"/>
</dbReference>
<dbReference type="AlphaFoldDB" id="A0AAJ6ZBC1"/>
<dbReference type="KEGG" id="pxu:106118809"/>
<accession>A0AAJ6ZBC1</accession>
<dbReference type="Gene3D" id="3.30.560.10">
    <property type="entry name" value="Glucose Oxidase, domain 3"/>
    <property type="match status" value="1"/>
</dbReference>
<evidence type="ECO:0000313" key="8">
    <source>
        <dbReference type="RefSeq" id="XP_013169010.1"/>
    </source>
</evidence>
<feature type="binding site" evidence="5">
    <location>
        <position position="538"/>
    </location>
    <ligand>
        <name>FAD</name>
        <dbReference type="ChEBI" id="CHEBI:57692"/>
    </ligand>
</feature>
<evidence type="ECO:0000256" key="3">
    <source>
        <dbReference type="ARBA" id="ARBA00022630"/>
    </source>
</evidence>
<dbReference type="InterPro" id="IPR000172">
    <property type="entry name" value="GMC_OxRdtase_N"/>
</dbReference>
<keyword evidence="6" id="KW-0812">Transmembrane</keyword>
<evidence type="ECO:0000256" key="1">
    <source>
        <dbReference type="ARBA" id="ARBA00001974"/>
    </source>
</evidence>
<dbReference type="Proteomes" id="UP000694872">
    <property type="component" value="Unplaced"/>
</dbReference>
<gene>
    <name evidence="8" type="primary">LOC106118809</name>
</gene>
<comment type="similarity">
    <text evidence="2">Belongs to the GMC oxidoreductase family.</text>
</comment>
<dbReference type="Gene3D" id="3.50.50.60">
    <property type="entry name" value="FAD/NAD(P)-binding domain"/>
    <property type="match status" value="1"/>
</dbReference>
<evidence type="ECO:0000256" key="4">
    <source>
        <dbReference type="ARBA" id="ARBA00022827"/>
    </source>
</evidence>
<dbReference type="SUPFAM" id="SSF54373">
    <property type="entry name" value="FAD-linked reductases, C-terminal domain"/>
    <property type="match status" value="1"/>
</dbReference>
<dbReference type="PANTHER" id="PTHR11552">
    <property type="entry name" value="GLUCOSE-METHANOL-CHOLINE GMC OXIDOREDUCTASE"/>
    <property type="match status" value="1"/>
</dbReference>
<dbReference type="SUPFAM" id="SSF51905">
    <property type="entry name" value="FAD/NAD(P)-binding domain"/>
    <property type="match status" value="1"/>
</dbReference>
<dbReference type="PANTHER" id="PTHR11552:SF147">
    <property type="entry name" value="CHOLINE DEHYDROGENASE, MITOCHONDRIAL"/>
    <property type="match status" value="1"/>
</dbReference>
<comment type="cofactor">
    <cofactor evidence="1 5">
        <name>FAD</name>
        <dbReference type="ChEBI" id="CHEBI:57692"/>
    </cofactor>
</comment>
<dbReference type="Pfam" id="PF00732">
    <property type="entry name" value="GMC_oxred_N"/>
    <property type="match status" value="1"/>
</dbReference>
<dbReference type="InterPro" id="IPR012132">
    <property type="entry name" value="GMC_OxRdtase"/>
</dbReference>
<keyword evidence="6" id="KW-0472">Membrane</keyword>
<dbReference type="GeneID" id="106118809"/>
<dbReference type="PIRSF" id="PIRSF000137">
    <property type="entry name" value="Alcohol_oxidase"/>
    <property type="match status" value="1"/>
</dbReference>
<feature type="domain" description="Glucose-methanol-choline oxidoreductase N-terminal" evidence="7">
    <location>
        <begin position="269"/>
        <end position="283"/>
    </location>
</feature>